<keyword evidence="1" id="KW-0472">Membrane</keyword>
<feature type="transmembrane region" description="Helical" evidence="1">
    <location>
        <begin position="1677"/>
        <end position="1698"/>
    </location>
</feature>
<gene>
    <name evidence="2" type="ORF">BBBOND_0003980</name>
</gene>
<evidence type="ECO:0000256" key="1">
    <source>
        <dbReference type="SAM" id="Phobius"/>
    </source>
</evidence>
<dbReference type="RefSeq" id="XP_012770685.1">
    <property type="nucleotide sequence ID" value="XM_012915231.1"/>
</dbReference>
<keyword evidence="1" id="KW-1133">Transmembrane helix</keyword>
<keyword evidence="1" id="KW-0812">Transmembrane</keyword>
<dbReference type="EMBL" id="LK055142">
    <property type="protein sequence ID" value="CDR71740.1"/>
    <property type="molecule type" value="Genomic_DNA"/>
</dbReference>
<organism evidence="2">
    <name type="scientific">Babesia bigemina</name>
    <dbReference type="NCBI Taxonomy" id="5866"/>
    <lineage>
        <taxon>Eukaryota</taxon>
        <taxon>Sar</taxon>
        <taxon>Alveolata</taxon>
        <taxon>Apicomplexa</taxon>
        <taxon>Aconoidasida</taxon>
        <taxon>Piroplasmida</taxon>
        <taxon>Babesiidae</taxon>
        <taxon>Babesia</taxon>
    </lineage>
</organism>
<dbReference type="GeneID" id="24561957"/>
<evidence type="ECO:0000313" key="2">
    <source>
        <dbReference type="EMBL" id="CDR71740.1"/>
    </source>
</evidence>
<name>A0A061BJR4_BABBI</name>
<evidence type="ECO:0008006" key="3">
    <source>
        <dbReference type="Google" id="ProtNLM"/>
    </source>
</evidence>
<accession>A0A061BJR4</accession>
<protein>
    <recommendedName>
        <fullName evidence="3">C3H1-type domain-containing protein</fullName>
    </recommendedName>
</protein>
<proteinExistence type="predicted"/>
<reference evidence="2" key="2">
    <citation type="submission" date="2014-06" db="EMBL/GenBank/DDBJ databases">
        <authorList>
            <person name="Aslett M."/>
            <person name="De Silva Nishadi"/>
        </authorList>
    </citation>
    <scope>NUCLEOTIDE SEQUENCE</scope>
    <source>
        <strain evidence="2">Bond</strain>
    </source>
</reference>
<sequence length="1739" mass="194976">MGFLSGVLSAVKNENEVTTYDTDKSKDINTVIKKLEDNIGSGRTGLAASVDAVRGWLEGYEGEVREMTGNVISNRGTLKQLEDTIQSIISQVESLSRNGFDDAVKVWYKTATKDLSNRLSATETAIDKLDADLKTQLCCYFDRIKLQIDNVKKTASSDQVELGEMKITVETEFGKLRDEVTNYANIRKTICIEDLRIALDTNIQQPIKTVKAKLEEVQNNLERWSTMAVKVVDTAMKKVDEICRELSGSKKIDIQKASQALYEKAFKLRDAIDAVQTATYTHIAAALNTIKDMDEAIRTDLNQVKEAIKVAVNQIKEKVKDLAKEFPKELNGRPTGEQSTTMYDIFEHIRTKVAQIRGERTSFSMGLEGIREAFKDYANEFDKGKFESKVLSKWLEVILDNNILVKGWIKSYAQEVNSKGGRFTSPYDDDELTNKGFIKNVAQRIMQQIEDGTIGAVQAEIRDLSSRADDEIEAYVDAVKRVCDIFADKLDAKLKEDLGKNGAFVEDIARSIDSKFGTYTSVGIVPDPKGHLTWAVDHVLQQLVGAARGATAELHSLSLNKRPITADPGSIAAKITDAHRKVTLLHSQLNTATGQPTKNRKPNHAELLDKAISGVAQALETQLPDGFKHQIDLKNLNAYKKYISQPVDPITQPTGSLPDIIKDIRTDLQDKLGNITDSKGLETINTNKLKSALTVITSAIDTFAKAINDSLTLQGTPIAESPNKNRGVRKLLSDLRKMLDGSGAGSIYNIPQDLKKIQNEIAAIIETSGQPDNFNTLASLVTQAKEFHDKTIPAKINECINNINQKVSQQYQARIKNIKKDTLTRYVRATTEDMRTLSEVIEETRKNMKIMINNDTVSGVKGLLQRLQKYLVTELQDFMITKSIAAPPKTVQNTLQDLAKKLNPCFNLLFQEIMEQPKVMPFSSTFTAVYKTLNLLLQQICDSQHFDYLVTPCLNDFGEALRNIFPDKADDAAKKVLRPVIGGLLKLSAHLRLGYVNSYSGAIPHDTHWIKGDKLSGEGERCCKVFLTALSTLFYELHYLYYHSSTSWSQLKVDGSEDVEDNTGLLKSHLESQGFNVTNLFNRQNSGMDIALALREAFNDKYEFQTFPRPDIDFNIYLKSVIDGDDGSSVLLTLVRHLNEYNEASHLQHNASTKSPCNVYEMLIWFTGLPHSPVYPSSLHGAFSPLFTDINKTDVEDAEIPTIDLNSLSVNAYPHVIRHNDILATLNDVCSQSYEVLVTVLGHGHAGGIYACDYSNNSWKLHYPTNMDILICMMLDYLQRLQYQLQFLYQQCSYETELSGWRECYYGRQVGGSGWQCNELQCPDQLCNQKCKQTCNQIHNQKGDQHPKCGVKSPLQSFLEDGLQGYLPHSVSCKGTKMSCSSCPKTPGMPCRTPMGFGDISVMASHTMIGERIRVVLEGFCGGANSPVTKLCSKLNCLLPSAPKTLGDMFSFYYNFLSGWNHGVRTIFDNAVRSANFERVDSNLDITQIFENSDHSTHIKGDLYSLMKCREASKSLSAYPCGSYMRPLCLNVCNTFTEAYADKYLSWIVYLSETFYDLLRKLYEECYSKCGTERAKCRKNQCNRSCNADRLPKRQSSTHDKSCKSIVQCPLNLPTLYTYGFVYGSSSNLSGAYDLSNKRTCSNLCNALKRVLKQGNVLYILVNDTIPNYLFTIRAPFIWLNVALWLLSLLYLLHIMVIRLDLLHIKSHLHSPSSHRIAAQSLLAAARVDKLNRVFYLQP</sequence>
<dbReference type="KEGG" id="bbig:BBBOND_0003980"/>
<dbReference type="OrthoDB" id="367094at2759"/>
<reference evidence="2" key="1">
    <citation type="journal article" date="2014" name="Nucleic Acids Res.">
        <title>The evolutionary dynamics of variant antigen genes in Babesia reveal a history of genomic innovation underlying host-parasite interaction.</title>
        <authorList>
            <person name="Jackson A.P."/>
            <person name="Otto T.D."/>
            <person name="Darby A."/>
            <person name="Ramaprasad A."/>
            <person name="Xia D."/>
            <person name="Echaide I.E."/>
            <person name="Farber M."/>
            <person name="Gahlot S."/>
            <person name="Gamble J."/>
            <person name="Gupta D."/>
            <person name="Gupta Y."/>
            <person name="Jackson L."/>
            <person name="Malandrin L."/>
            <person name="Malas T.B."/>
            <person name="Moussa E."/>
            <person name="Nair M."/>
            <person name="Reid AJ."/>
            <person name="Sanders M."/>
            <person name="Sharma J."/>
            <person name="Tracey A."/>
            <person name="Quail M.A."/>
            <person name="Weir W."/>
            <person name="Wastling J.M."/>
            <person name="Hall N."/>
            <person name="Willadsen P."/>
            <person name="Lingelbach K."/>
            <person name="Shiels B."/>
            <person name="Tait A."/>
            <person name="Berriman M."/>
            <person name="Allred D.R."/>
            <person name="Pain A."/>
        </authorList>
    </citation>
    <scope>NUCLEOTIDE SEQUENCE</scope>
    <source>
        <strain evidence="2">Bond</strain>
    </source>
</reference>
<dbReference type="VEuPathDB" id="PiroplasmaDB:BBBOND_0003980"/>